<evidence type="ECO:0000313" key="2">
    <source>
        <dbReference type="EMBL" id="GAA4089495.1"/>
    </source>
</evidence>
<feature type="compositionally biased region" description="Polar residues" evidence="1">
    <location>
        <begin position="96"/>
        <end position="106"/>
    </location>
</feature>
<gene>
    <name evidence="2" type="ORF">GCM10022214_57730</name>
</gene>
<sequence length="169" mass="17111">MASGGLRCQPSAALDGGLAAATTRTGSGRVRLPTRRSSTTRNRAAWTAGGADDSSSKNTRPRPARATRTAQSGGAIGTPVTAGSSPTIGSPAKSDGSCTLAITVSRGTPRPSATWRIPADLPMPGSPHSRTGRFAVTASTSASNRWSWAGSVRHAPARRLSSSATARAS</sequence>
<comment type="caution">
    <text evidence="2">The sequence shown here is derived from an EMBL/GenBank/DDBJ whole genome shotgun (WGS) entry which is preliminary data.</text>
</comment>
<feature type="region of interest" description="Disordered" evidence="1">
    <location>
        <begin position="1"/>
        <end position="132"/>
    </location>
</feature>
<keyword evidence="3" id="KW-1185">Reference proteome</keyword>
<dbReference type="Proteomes" id="UP001500683">
    <property type="component" value="Unassembled WGS sequence"/>
</dbReference>
<proteinExistence type="predicted"/>
<evidence type="ECO:0000256" key="1">
    <source>
        <dbReference type="SAM" id="MobiDB-lite"/>
    </source>
</evidence>
<name>A0ABP7WIB0_9ACTN</name>
<dbReference type="EMBL" id="BAAAZG010000044">
    <property type="protein sequence ID" value="GAA4089495.1"/>
    <property type="molecule type" value="Genomic_DNA"/>
</dbReference>
<evidence type="ECO:0000313" key="3">
    <source>
        <dbReference type="Proteomes" id="UP001500683"/>
    </source>
</evidence>
<protein>
    <submittedName>
        <fullName evidence="2">Uncharacterized protein</fullName>
    </submittedName>
</protein>
<organism evidence="2 3">
    <name type="scientific">Actinomadura miaoliensis</name>
    <dbReference type="NCBI Taxonomy" id="430685"/>
    <lineage>
        <taxon>Bacteria</taxon>
        <taxon>Bacillati</taxon>
        <taxon>Actinomycetota</taxon>
        <taxon>Actinomycetes</taxon>
        <taxon>Streptosporangiales</taxon>
        <taxon>Thermomonosporaceae</taxon>
        <taxon>Actinomadura</taxon>
    </lineage>
</organism>
<accession>A0ABP7WIB0</accession>
<reference evidence="3" key="1">
    <citation type="journal article" date="2019" name="Int. J. Syst. Evol. Microbiol.">
        <title>The Global Catalogue of Microorganisms (GCM) 10K type strain sequencing project: providing services to taxonomists for standard genome sequencing and annotation.</title>
        <authorList>
            <consortium name="The Broad Institute Genomics Platform"/>
            <consortium name="The Broad Institute Genome Sequencing Center for Infectious Disease"/>
            <person name="Wu L."/>
            <person name="Ma J."/>
        </authorList>
    </citation>
    <scope>NUCLEOTIDE SEQUENCE [LARGE SCALE GENOMIC DNA]</scope>
    <source>
        <strain evidence="3">JCM 16702</strain>
    </source>
</reference>
<feature type="compositionally biased region" description="Low complexity" evidence="1">
    <location>
        <begin position="11"/>
        <end position="48"/>
    </location>
</feature>